<dbReference type="AlphaFoldDB" id="A0AA38SH27"/>
<organism evidence="1 2">
    <name type="scientific">Centaurea solstitialis</name>
    <name type="common">yellow star-thistle</name>
    <dbReference type="NCBI Taxonomy" id="347529"/>
    <lineage>
        <taxon>Eukaryota</taxon>
        <taxon>Viridiplantae</taxon>
        <taxon>Streptophyta</taxon>
        <taxon>Embryophyta</taxon>
        <taxon>Tracheophyta</taxon>
        <taxon>Spermatophyta</taxon>
        <taxon>Magnoliopsida</taxon>
        <taxon>eudicotyledons</taxon>
        <taxon>Gunneridae</taxon>
        <taxon>Pentapetalae</taxon>
        <taxon>asterids</taxon>
        <taxon>campanulids</taxon>
        <taxon>Asterales</taxon>
        <taxon>Asteraceae</taxon>
        <taxon>Carduoideae</taxon>
        <taxon>Cardueae</taxon>
        <taxon>Centaureinae</taxon>
        <taxon>Centaurea</taxon>
    </lineage>
</organism>
<evidence type="ECO:0000313" key="2">
    <source>
        <dbReference type="Proteomes" id="UP001172457"/>
    </source>
</evidence>
<dbReference type="EMBL" id="JARYMX010000008">
    <property type="protein sequence ID" value="KAJ9538728.1"/>
    <property type="molecule type" value="Genomic_DNA"/>
</dbReference>
<keyword evidence="2" id="KW-1185">Reference proteome</keyword>
<comment type="caution">
    <text evidence="1">The sequence shown here is derived from an EMBL/GenBank/DDBJ whole genome shotgun (WGS) entry which is preliminary data.</text>
</comment>
<protein>
    <submittedName>
        <fullName evidence="1">Uncharacterized protein</fullName>
    </submittedName>
</protein>
<dbReference type="Proteomes" id="UP001172457">
    <property type="component" value="Chromosome 8"/>
</dbReference>
<name>A0AA38SH27_9ASTR</name>
<proteinExistence type="predicted"/>
<reference evidence="1" key="1">
    <citation type="submission" date="2023-03" db="EMBL/GenBank/DDBJ databases">
        <title>Chromosome-scale reference genome and RAD-based genetic map of yellow starthistle (Centaurea solstitialis) reveal putative structural variation and QTLs associated with invader traits.</title>
        <authorList>
            <person name="Reatini B."/>
            <person name="Cang F.A."/>
            <person name="Jiang Q."/>
            <person name="Mckibben M.T.W."/>
            <person name="Barker M.S."/>
            <person name="Rieseberg L.H."/>
            <person name="Dlugosch K.M."/>
        </authorList>
    </citation>
    <scope>NUCLEOTIDE SEQUENCE</scope>
    <source>
        <strain evidence="1">CAN-66</strain>
        <tissue evidence="1">Leaf</tissue>
    </source>
</reference>
<evidence type="ECO:0000313" key="1">
    <source>
        <dbReference type="EMBL" id="KAJ9538728.1"/>
    </source>
</evidence>
<sequence>MLIDCSLDNAEFFSAFYHREGCLNVMDMDDKFVAKGSCVQSLSSSVHSTPEKKVTQMMLQELQSHFKEL</sequence>
<accession>A0AA38SH27</accession>
<gene>
    <name evidence="1" type="ORF">OSB04_031461</name>
</gene>